<comment type="similarity">
    <text evidence="1">Belongs to the LOR family.</text>
</comment>
<proteinExistence type="inferred from homology"/>
<keyword evidence="3" id="KW-1185">Reference proteome</keyword>
<dbReference type="InterPro" id="IPR025659">
    <property type="entry name" value="Tubby-like_C"/>
</dbReference>
<dbReference type="InterPro" id="IPR007612">
    <property type="entry name" value="LOR"/>
</dbReference>
<evidence type="ECO:0000313" key="2">
    <source>
        <dbReference type="EMBL" id="KAF9780328.1"/>
    </source>
</evidence>
<accession>A0A9P6L3B9</accession>
<dbReference type="EMBL" id="WIUZ02000017">
    <property type="protein sequence ID" value="KAF9780328.1"/>
    <property type="molecule type" value="Genomic_DNA"/>
</dbReference>
<evidence type="ECO:0000313" key="3">
    <source>
        <dbReference type="Proteomes" id="UP000736335"/>
    </source>
</evidence>
<gene>
    <name evidence="2" type="ORF">BJ322DRAFT_1112988</name>
</gene>
<name>A0A9P6L3B9_9AGAM</name>
<dbReference type="Gene3D" id="2.40.160.200">
    <property type="entry name" value="LURP1-related"/>
    <property type="match status" value="1"/>
</dbReference>
<evidence type="ECO:0008006" key="4">
    <source>
        <dbReference type="Google" id="ProtNLM"/>
    </source>
</evidence>
<reference evidence="2" key="2">
    <citation type="submission" date="2020-11" db="EMBL/GenBank/DDBJ databases">
        <authorList>
            <consortium name="DOE Joint Genome Institute"/>
            <person name="Kuo A."/>
            <person name="Miyauchi S."/>
            <person name="Kiss E."/>
            <person name="Drula E."/>
            <person name="Kohler A."/>
            <person name="Sanchez-Garcia M."/>
            <person name="Andreopoulos B."/>
            <person name="Barry K.W."/>
            <person name="Bonito G."/>
            <person name="Buee M."/>
            <person name="Carver A."/>
            <person name="Chen C."/>
            <person name="Cichocki N."/>
            <person name="Clum A."/>
            <person name="Culley D."/>
            <person name="Crous P.W."/>
            <person name="Fauchery L."/>
            <person name="Girlanda M."/>
            <person name="Hayes R."/>
            <person name="Keri Z."/>
            <person name="Labutti K."/>
            <person name="Lipzen A."/>
            <person name="Lombard V."/>
            <person name="Magnuson J."/>
            <person name="Maillard F."/>
            <person name="Morin E."/>
            <person name="Murat C."/>
            <person name="Nolan M."/>
            <person name="Ohm R."/>
            <person name="Pangilinan J."/>
            <person name="Pereira M."/>
            <person name="Perotto S."/>
            <person name="Peter M."/>
            <person name="Riley R."/>
            <person name="Sitrit Y."/>
            <person name="Stielow B."/>
            <person name="Szollosi G."/>
            <person name="Zifcakova L."/>
            <person name="Stursova M."/>
            <person name="Spatafora J.W."/>
            <person name="Tedersoo L."/>
            <person name="Vaario L.-M."/>
            <person name="Yamada A."/>
            <person name="Yan M."/>
            <person name="Wang P."/>
            <person name="Xu J."/>
            <person name="Bruns T."/>
            <person name="Baldrian P."/>
            <person name="Vilgalys R."/>
            <person name="Henrissat B."/>
            <person name="Grigoriev I.V."/>
            <person name="Hibbett D."/>
            <person name="Nagy L.G."/>
            <person name="Martin F.M."/>
        </authorList>
    </citation>
    <scope>NUCLEOTIDE SEQUENCE</scope>
    <source>
        <strain evidence="2">UH-Tt-Lm1</strain>
    </source>
</reference>
<evidence type="ECO:0000256" key="1">
    <source>
        <dbReference type="ARBA" id="ARBA00005437"/>
    </source>
</evidence>
<protein>
    <recommendedName>
        <fullName evidence="4">Tubby C-terminal-like domain-containing protein</fullName>
    </recommendedName>
</protein>
<dbReference type="OrthoDB" id="97518at2759"/>
<dbReference type="InterPro" id="IPR038595">
    <property type="entry name" value="LOR_sf"/>
</dbReference>
<dbReference type="Pfam" id="PF04525">
    <property type="entry name" value="LOR"/>
    <property type="match status" value="1"/>
</dbReference>
<dbReference type="AlphaFoldDB" id="A0A9P6L3B9"/>
<reference evidence="2" key="1">
    <citation type="journal article" date="2020" name="Nat. Commun.">
        <title>Large-scale genome sequencing of mycorrhizal fungi provides insights into the early evolution of symbiotic traits.</title>
        <authorList>
            <person name="Miyauchi S."/>
            <person name="Kiss E."/>
            <person name="Kuo A."/>
            <person name="Drula E."/>
            <person name="Kohler A."/>
            <person name="Sanchez-Garcia M."/>
            <person name="Morin E."/>
            <person name="Andreopoulos B."/>
            <person name="Barry K.W."/>
            <person name="Bonito G."/>
            <person name="Buee M."/>
            <person name="Carver A."/>
            <person name="Chen C."/>
            <person name="Cichocki N."/>
            <person name="Clum A."/>
            <person name="Culley D."/>
            <person name="Crous P.W."/>
            <person name="Fauchery L."/>
            <person name="Girlanda M."/>
            <person name="Hayes R.D."/>
            <person name="Keri Z."/>
            <person name="LaButti K."/>
            <person name="Lipzen A."/>
            <person name="Lombard V."/>
            <person name="Magnuson J."/>
            <person name="Maillard F."/>
            <person name="Murat C."/>
            <person name="Nolan M."/>
            <person name="Ohm R.A."/>
            <person name="Pangilinan J."/>
            <person name="Pereira M.F."/>
            <person name="Perotto S."/>
            <person name="Peter M."/>
            <person name="Pfister S."/>
            <person name="Riley R."/>
            <person name="Sitrit Y."/>
            <person name="Stielow J.B."/>
            <person name="Szollosi G."/>
            <person name="Zifcakova L."/>
            <person name="Stursova M."/>
            <person name="Spatafora J.W."/>
            <person name="Tedersoo L."/>
            <person name="Vaario L.M."/>
            <person name="Yamada A."/>
            <person name="Yan M."/>
            <person name="Wang P."/>
            <person name="Xu J."/>
            <person name="Bruns T."/>
            <person name="Baldrian P."/>
            <person name="Vilgalys R."/>
            <person name="Dunand C."/>
            <person name="Henrissat B."/>
            <person name="Grigoriev I.V."/>
            <person name="Hibbett D."/>
            <person name="Nagy L.G."/>
            <person name="Martin F.M."/>
        </authorList>
    </citation>
    <scope>NUCLEOTIDE SEQUENCE</scope>
    <source>
        <strain evidence="2">UH-Tt-Lm1</strain>
    </source>
</reference>
<sequence>MPPVYVLNLPSPVGATKKIMDGYAPGSPLGVFSDYSSHGAEISIKIREGEQNRLEIFTSDERLYLTVVGRRDSKILFDNQGVAVLNVRNKALNFGGEYQVFEGDGDTLSLFTVRNKWSLGGPRMVANLTNFDDESVELQVRGKLLNSSGKITLHGQPVAKFEGGILEPIADQPKKLETLSRMTVAPLVDVAMVVTIFVCLQDIASKD</sequence>
<dbReference type="SUPFAM" id="SSF54518">
    <property type="entry name" value="Tubby C-terminal domain-like"/>
    <property type="match status" value="1"/>
</dbReference>
<organism evidence="2 3">
    <name type="scientific">Thelephora terrestris</name>
    <dbReference type="NCBI Taxonomy" id="56493"/>
    <lineage>
        <taxon>Eukaryota</taxon>
        <taxon>Fungi</taxon>
        <taxon>Dikarya</taxon>
        <taxon>Basidiomycota</taxon>
        <taxon>Agaricomycotina</taxon>
        <taxon>Agaricomycetes</taxon>
        <taxon>Thelephorales</taxon>
        <taxon>Thelephoraceae</taxon>
        <taxon>Thelephora</taxon>
    </lineage>
</organism>
<dbReference type="Proteomes" id="UP000736335">
    <property type="component" value="Unassembled WGS sequence"/>
</dbReference>
<comment type="caution">
    <text evidence="2">The sequence shown here is derived from an EMBL/GenBank/DDBJ whole genome shotgun (WGS) entry which is preliminary data.</text>
</comment>